<evidence type="ECO:0000313" key="2">
    <source>
        <dbReference type="Proteomes" id="UP001472677"/>
    </source>
</evidence>
<reference evidence="1 2" key="1">
    <citation type="journal article" date="2024" name="G3 (Bethesda)">
        <title>Genome assembly of Hibiscus sabdariffa L. provides insights into metabolisms of medicinal natural products.</title>
        <authorList>
            <person name="Kim T."/>
        </authorList>
    </citation>
    <scope>NUCLEOTIDE SEQUENCE [LARGE SCALE GENOMIC DNA]</scope>
    <source>
        <strain evidence="1">TK-2024</strain>
        <tissue evidence="1">Old leaves</tissue>
    </source>
</reference>
<name>A0ABR2CZE4_9ROSI</name>
<proteinExistence type="predicted"/>
<organism evidence="1 2">
    <name type="scientific">Hibiscus sabdariffa</name>
    <name type="common">roselle</name>
    <dbReference type="NCBI Taxonomy" id="183260"/>
    <lineage>
        <taxon>Eukaryota</taxon>
        <taxon>Viridiplantae</taxon>
        <taxon>Streptophyta</taxon>
        <taxon>Embryophyta</taxon>
        <taxon>Tracheophyta</taxon>
        <taxon>Spermatophyta</taxon>
        <taxon>Magnoliopsida</taxon>
        <taxon>eudicotyledons</taxon>
        <taxon>Gunneridae</taxon>
        <taxon>Pentapetalae</taxon>
        <taxon>rosids</taxon>
        <taxon>malvids</taxon>
        <taxon>Malvales</taxon>
        <taxon>Malvaceae</taxon>
        <taxon>Malvoideae</taxon>
        <taxon>Hibiscus</taxon>
    </lineage>
</organism>
<gene>
    <name evidence="1" type="ORF">V6N12_020607</name>
</gene>
<sequence length="156" mass="17487">MHSGSCCCVPSLSRWKGGKMGRFTIKPAYRELMGHELPSTSPWTTIWKLPVSQRGIGYWTVDHIKMPPLVITGNDHQRGRSKLMLMEQFTLGLRRRPLEEFVVLLRGSGFLALTGALGIQRRESDSLEAVQQILNSDSLTVSNGLTVAIREMLHRG</sequence>
<dbReference type="Proteomes" id="UP001472677">
    <property type="component" value="Unassembled WGS sequence"/>
</dbReference>
<accession>A0ABR2CZE4</accession>
<keyword evidence="2" id="KW-1185">Reference proteome</keyword>
<protein>
    <submittedName>
        <fullName evidence="1">Uncharacterized protein</fullName>
    </submittedName>
</protein>
<comment type="caution">
    <text evidence="1">The sequence shown here is derived from an EMBL/GenBank/DDBJ whole genome shotgun (WGS) entry which is preliminary data.</text>
</comment>
<evidence type="ECO:0000313" key="1">
    <source>
        <dbReference type="EMBL" id="KAK8526126.1"/>
    </source>
</evidence>
<dbReference type="EMBL" id="JBBPBM010000039">
    <property type="protein sequence ID" value="KAK8526126.1"/>
    <property type="molecule type" value="Genomic_DNA"/>
</dbReference>